<dbReference type="GO" id="GO:0004814">
    <property type="term" value="F:arginine-tRNA ligase activity"/>
    <property type="evidence" value="ECO:0007669"/>
    <property type="project" value="UniProtKB-EC"/>
</dbReference>
<dbReference type="Pfam" id="PF05746">
    <property type="entry name" value="DALR_1"/>
    <property type="match status" value="1"/>
</dbReference>
<evidence type="ECO:0000256" key="5">
    <source>
        <dbReference type="ARBA" id="ARBA00022840"/>
    </source>
</evidence>
<evidence type="ECO:0000313" key="14">
    <source>
        <dbReference type="Proteomes" id="UP000887540"/>
    </source>
</evidence>
<dbReference type="AlphaFoldDB" id="A0A914E1L9"/>
<dbReference type="WBParaSite" id="ACRNAN_scaffold4858.g8249.t1">
    <property type="protein sequence ID" value="ACRNAN_scaffold4858.g8249.t1"/>
    <property type="gene ID" value="ACRNAN_scaffold4858.g8249"/>
</dbReference>
<keyword evidence="5 12" id="KW-0067">ATP-binding</keyword>
<evidence type="ECO:0000256" key="4">
    <source>
        <dbReference type="ARBA" id="ARBA00022741"/>
    </source>
</evidence>
<dbReference type="SMART" id="SM00836">
    <property type="entry name" value="DALR_1"/>
    <property type="match status" value="1"/>
</dbReference>
<evidence type="ECO:0000256" key="10">
    <source>
        <dbReference type="ARBA" id="ARBA00049339"/>
    </source>
</evidence>
<dbReference type="EC" id="6.1.1.19" evidence="2"/>
<dbReference type="InterPro" id="IPR014729">
    <property type="entry name" value="Rossmann-like_a/b/a_fold"/>
</dbReference>
<dbReference type="Gene3D" id="3.40.50.620">
    <property type="entry name" value="HUPs"/>
    <property type="match status" value="1"/>
</dbReference>
<evidence type="ECO:0000259" key="13">
    <source>
        <dbReference type="SMART" id="SM00836"/>
    </source>
</evidence>
<dbReference type="PROSITE" id="PS00178">
    <property type="entry name" value="AA_TRNA_LIGASE_I"/>
    <property type="match status" value="1"/>
</dbReference>
<accession>A0A914E1L9</accession>
<name>A0A914E1L9_9BILA</name>
<dbReference type="Proteomes" id="UP000887540">
    <property type="component" value="Unplaced"/>
</dbReference>
<dbReference type="InterPro" id="IPR001278">
    <property type="entry name" value="Arg-tRNA-ligase"/>
</dbReference>
<dbReference type="Gene3D" id="1.10.730.10">
    <property type="entry name" value="Isoleucyl-tRNA Synthetase, Domain 1"/>
    <property type="match status" value="1"/>
</dbReference>
<dbReference type="GO" id="GO:0032543">
    <property type="term" value="P:mitochondrial translation"/>
    <property type="evidence" value="ECO:0007669"/>
    <property type="project" value="TreeGrafter"/>
</dbReference>
<keyword evidence="7 12" id="KW-0030">Aminoacyl-tRNA synthetase</keyword>
<evidence type="ECO:0000256" key="1">
    <source>
        <dbReference type="ARBA" id="ARBA00005594"/>
    </source>
</evidence>
<dbReference type="SUPFAM" id="SSF47323">
    <property type="entry name" value="Anticodon-binding domain of a subclass of class I aminoacyl-tRNA synthetases"/>
    <property type="match status" value="1"/>
</dbReference>
<dbReference type="InterPro" id="IPR035684">
    <property type="entry name" value="ArgRS_core"/>
</dbReference>
<organism evidence="14 15">
    <name type="scientific">Acrobeloides nanus</name>
    <dbReference type="NCBI Taxonomy" id="290746"/>
    <lineage>
        <taxon>Eukaryota</taxon>
        <taxon>Metazoa</taxon>
        <taxon>Ecdysozoa</taxon>
        <taxon>Nematoda</taxon>
        <taxon>Chromadorea</taxon>
        <taxon>Rhabditida</taxon>
        <taxon>Tylenchina</taxon>
        <taxon>Cephalobomorpha</taxon>
        <taxon>Cephaloboidea</taxon>
        <taxon>Cephalobidae</taxon>
        <taxon>Acrobeloides</taxon>
    </lineage>
</organism>
<evidence type="ECO:0000256" key="9">
    <source>
        <dbReference type="ARBA" id="ARBA00039495"/>
    </source>
</evidence>
<comment type="similarity">
    <text evidence="1 12">Belongs to the class-I aminoacyl-tRNA synthetase family.</text>
</comment>
<dbReference type="GO" id="GO:0006420">
    <property type="term" value="P:arginyl-tRNA aminoacylation"/>
    <property type="evidence" value="ECO:0007669"/>
    <property type="project" value="InterPro"/>
</dbReference>
<comment type="catalytic activity">
    <reaction evidence="10">
        <text>tRNA(Arg) + L-arginine + ATP = L-arginyl-tRNA(Arg) + AMP + diphosphate</text>
        <dbReference type="Rhea" id="RHEA:20301"/>
        <dbReference type="Rhea" id="RHEA-COMP:9658"/>
        <dbReference type="Rhea" id="RHEA-COMP:9673"/>
        <dbReference type="ChEBI" id="CHEBI:30616"/>
        <dbReference type="ChEBI" id="CHEBI:32682"/>
        <dbReference type="ChEBI" id="CHEBI:33019"/>
        <dbReference type="ChEBI" id="CHEBI:78442"/>
        <dbReference type="ChEBI" id="CHEBI:78513"/>
        <dbReference type="ChEBI" id="CHEBI:456215"/>
        <dbReference type="EC" id="6.1.1.19"/>
    </reaction>
</comment>
<dbReference type="PANTHER" id="PTHR11956">
    <property type="entry name" value="ARGINYL-TRNA SYNTHETASE"/>
    <property type="match status" value="1"/>
</dbReference>
<dbReference type="InterPro" id="IPR008909">
    <property type="entry name" value="DALR_anticod-bd"/>
</dbReference>
<evidence type="ECO:0000256" key="11">
    <source>
        <dbReference type="ARBA" id="ARBA00049595"/>
    </source>
</evidence>
<dbReference type="GO" id="GO:0005524">
    <property type="term" value="F:ATP binding"/>
    <property type="evidence" value="ECO:0007669"/>
    <property type="project" value="UniProtKB-KW"/>
</dbReference>
<dbReference type="Pfam" id="PF00750">
    <property type="entry name" value="tRNA-synt_1d"/>
    <property type="match status" value="1"/>
</dbReference>
<evidence type="ECO:0000313" key="15">
    <source>
        <dbReference type="WBParaSite" id="ACRNAN_scaffold4858.g8249.t1"/>
    </source>
</evidence>
<keyword evidence="4 12" id="KW-0547">Nucleotide-binding</keyword>
<evidence type="ECO:0000256" key="12">
    <source>
        <dbReference type="RuleBase" id="RU363038"/>
    </source>
</evidence>
<keyword evidence="6 12" id="KW-0648">Protein biosynthesis</keyword>
<dbReference type="GO" id="GO:0005739">
    <property type="term" value="C:mitochondrion"/>
    <property type="evidence" value="ECO:0007669"/>
    <property type="project" value="TreeGrafter"/>
</dbReference>
<dbReference type="InterPro" id="IPR009080">
    <property type="entry name" value="tRNAsynth_Ia_anticodon-bd"/>
</dbReference>
<evidence type="ECO:0000256" key="6">
    <source>
        <dbReference type="ARBA" id="ARBA00022917"/>
    </source>
</evidence>
<evidence type="ECO:0000256" key="8">
    <source>
        <dbReference type="ARBA" id="ARBA00033033"/>
    </source>
</evidence>
<feature type="domain" description="DALR anticodon binding" evidence="13">
    <location>
        <begin position="366"/>
        <end position="483"/>
    </location>
</feature>
<evidence type="ECO:0000256" key="3">
    <source>
        <dbReference type="ARBA" id="ARBA00022598"/>
    </source>
</evidence>
<reference evidence="15" key="1">
    <citation type="submission" date="2022-11" db="UniProtKB">
        <authorList>
            <consortium name="WormBaseParasite"/>
        </authorList>
    </citation>
    <scope>IDENTIFICATION</scope>
</reference>
<sequence>MGFMQCYLNRVLRSSDIFAELLSHKVATKKTVVLDFSSPNIAKQFHIGNLRSTILGNFIQNIYRRAGHNVISINYLGDWGTQMAFLALQWPETRRQMDLDSNKWNDMPSCEKIRLLTRSYIEANNRAKNEPEFRIKVLELFSHMETARINGETPTSNEQLALWKMFRDVSEDYLRVFYKNFMVNFDVWEGESDYILDAFNLSEELIHSGKAFKKDDLWAVKENGSRLYYVLRKSDNTSLYLSRDYGAFMSRNKRYNADNYLYIVDSAQSNHFEGLKSLLRVQGFPEHAEKIAHVPYGRIAGLSTREGKSEAKSPTLRITSNEIRDVAQQLSATSIIMNDFMKKRDSQYKFSFENAYKLTDYSPIAVQIKHTRLNSLVETHAELANKIFSGAVDLEELSMDPSPLANQLFDRISSLDNALFISYQGIEPNAFARYLMELSREVGQAFSQLRIHGEPEEVALPRLLLFLAAKRILYDGTGVIASIPASNLTCANITCNTNETCIMKEIMCGCVPCNPVPTCVPKPSILPCICTPCRCPLPIEPIAQSSNTENNAMICACPLCMIACPLESTNQIQDGTST</sequence>
<comment type="function">
    <text evidence="11">Catalyzes the attachment of arginine to tRNA(Arg) in a two-step reaction: arginine is first activated by ATP to form Arg-AMP and then transferred to the acceptor end of tRNA(Arg).</text>
</comment>
<proteinExistence type="inferred from homology"/>
<evidence type="ECO:0000256" key="7">
    <source>
        <dbReference type="ARBA" id="ARBA00023146"/>
    </source>
</evidence>
<dbReference type="PRINTS" id="PR01038">
    <property type="entry name" value="TRNASYNTHARG"/>
</dbReference>
<keyword evidence="14" id="KW-1185">Reference proteome</keyword>
<evidence type="ECO:0000256" key="2">
    <source>
        <dbReference type="ARBA" id="ARBA00012837"/>
    </source>
</evidence>
<dbReference type="SUPFAM" id="SSF52374">
    <property type="entry name" value="Nucleotidylyl transferase"/>
    <property type="match status" value="1"/>
</dbReference>
<protein>
    <recommendedName>
        <fullName evidence="9">Probable arginine--tRNA ligase, mitochondrial</fullName>
        <ecNumber evidence="2">6.1.1.19</ecNumber>
    </recommendedName>
    <alternativeName>
        <fullName evidence="8">Arginyl-tRNA synthetase</fullName>
    </alternativeName>
</protein>
<dbReference type="InterPro" id="IPR001412">
    <property type="entry name" value="aa-tRNA-synth_I_CS"/>
</dbReference>
<keyword evidence="3 12" id="KW-0436">Ligase</keyword>
<dbReference type="PANTHER" id="PTHR11956:SF11">
    <property type="entry name" value="ARGININE--TRNA LIGASE, MITOCHONDRIAL-RELATED"/>
    <property type="match status" value="1"/>
</dbReference>